<keyword evidence="2" id="KW-1185">Reference proteome</keyword>
<organism evidence="1 2">
    <name type="scientific">Ectocarpus siliculosus</name>
    <name type="common">Brown alga</name>
    <name type="synonym">Conferva siliculosa</name>
    <dbReference type="NCBI Taxonomy" id="2880"/>
    <lineage>
        <taxon>Eukaryota</taxon>
        <taxon>Sar</taxon>
        <taxon>Stramenopiles</taxon>
        <taxon>Ochrophyta</taxon>
        <taxon>PX clade</taxon>
        <taxon>Phaeophyceae</taxon>
        <taxon>Ectocarpales</taxon>
        <taxon>Ectocarpaceae</taxon>
        <taxon>Ectocarpus</taxon>
    </lineage>
</organism>
<dbReference type="AlphaFoldDB" id="D7FHY0"/>
<evidence type="ECO:0000313" key="1">
    <source>
        <dbReference type="EMBL" id="CBJ48991.1"/>
    </source>
</evidence>
<dbReference type="EMBL" id="FN649751">
    <property type="protein sequence ID" value="CBJ48991.1"/>
    <property type="molecule type" value="Genomic_DNA"/>
</dbReference>
<gene>
    <name evidence="1" type="ORF">Esi_0115_0032</name>
</gene>
<dbReference type="InParanoid" id="D7FHY0"/>
<dbReference type="Proteomes" id="UP000002630">
    <property type="component" value="Linkage Group LG26"/>
</dbReference>
<evidence type="ECO:0000313" key="2">
    <source>
        <dbReference type="Proteomes" id="UP000002630"/>
    </source>
</evidence>
<protein>
    <submittedName>
        <fullName evidence="1">Uncharacterized protein</fullName>
    </submittedName>
</protein>
<accession>D7FHY0</accession>
<reference evidence="1 2" key="1">
    <citation type="journal article" date="2010" name="Nature">
        <title>The Ectocarpus genome and the independent evolution of multicellularity in brown algae.</title>
        <authorList>
            <person name="Cock J.M."/>
            <person name="Sterck L."/>
            <person name="Rouze P."/>
            <person name="Scornet D."/>
            <person name="Allen A.E."/>
            <person name="Amoutzias G."/>
            <person name="Anthouard V."/>
            <person name="Artiguenave F."/>
            <person name="Aury J.M."/>
            <person name="Badger J.H."/>
            <person name="Beszteri B."/>
            <person name="Billiau K."/>
            <person name="Bonnet E."/>
            <person name="Bothwell J.H."/>
            <person name="Bowler C."/>
            <person name="Boyen C."/>
            <person name="Brownlee C."/>
            <person name="Carrano C.J."/>
            <person name="Charrier B."/>
            <person name="Cho G.Y."/>
            <person name="Coelho S.M."/>
            <person name="Collen J."/>
            <person name="Corre E."/>
            <person name="Da Silva C."/>
            <person name="Delage L."/>
            <person name="Delaroque N."/>
            <person name="Dittami S.M."/>
            <person name="Doulbeau S."/>
            <person name="Elias M."/>
            <person name="Farnham G."/>
            <person name="Gachon C.M."/>
            <person name="Gschloessl B."/>
            <person name="Heesch S."/>
            <person name="Jabbari K."/>
            <person name="Jubin C."/>
            <person name="Kawai H."/>
            <person name="Kimura K."/>
            <person name="Kloareg B."/>
            <person name="Kupper F.C."/>
            <person name="Lang D."/>
            <person name="Le Bail A."/>
            <person name="Leblanc C."/>
            <person name="Lerouge P."/>
            <person name="Lohr M."/>
            <person name="Lopez P.J."/>
            <person name="Martens C."/>
            <person name="Maumus F."/>
            <person name="Michel G."/>
            <person name="Miranda-Saavedra D."/>
            <person name="Morales J."/>
            <person name="Moreau H."/>
            <person name="Motomura T."/>
            <person name="Nagasato C."/>
            <person name="Napoli C.A."/>
            <person name="Nelson D.R."/>
            <person name="Nyvall-Collen P."/>
            <person name="Peters A.F."/>
            <person name="Pommier C."/>
            <person name="Potin P."/>
            <person name="Poulain J."/>
            <person name="Quesneville H."/>
            <person name="Read B."/>
            <person name="Rensing S.A."/>
            <person name="Ritter A."/>
            <person name="Rousvoal S."/>
            <person name="Samanta M."/>
            <person name="Samson G."/>
            <person name="Schroeder D.C."/>
            <person name="Segurens B."/>
            <person name="Strittmatter M."/>
            <person name="Tonon T."/>
            <person name="Tregear J.W."/>
            <person name="Valentin K."/>
            <person name="von Dassow P."/>
            <person name="Yamagishi T."/>
            <person name="Van de Peer Y."/>
            <person name="Wincker P."/>
        </authorList>
    </citation>
    <scope>NUCLEOTIDE SEQUENCE [LARGE SCALE GENOMIC DNA]</scope>
    <source>
        <strain evidence="2">Ec32 / CCAP1310/4</strain>
    </source>
</reference>
<name>D7FHY0_ECTSI</name>
<sequence length="89" mass="10038">MAFRRHCSSVSKRLAARLLLGLNGYVVHDSGDPIYLDISTFDFPTRVMNNSDKPKVFVCTVTAGFSREKHVFLFALKDTRLERNSSTSP</sequence>
<proteinExistence type="predicted"/>
<dbReference type="EMBL" id="FN647841">
    <property type="protein sequence ID" value="CBJ48991.1"/>
    <property type="molecule type" value="Genomic_DNA"/>
</dbReference>